<protein>
    <submittedName>
        <fullName evidence="1">Uncharacterized protein</fullName>
    </submittedName>
</protein>
<proteinExistence type="predicted"/>
<dbReference type="InterPro" id="IPR023214">
    <property type="entry name" value="HAD_sf"/>
</dbReference>
<organism evidence="1 2">
    <name type="scientific">Leucothrix arctica</name>
    <dbReference type="NCBI Taxonomy" id="1481894"/>
    <lineage>
        <taxon>Bacteria</taxon>
        <taxon>Pseudomonadati</taxon>
        <taxon>Pseudomonadota</taxon>
        <taxon>Gammaproteobacteria</taxon>
        <taxon>Thiotrichales</taxon>
        <taxon>Thiotrichaceae</taxon>
        <taxon>Leucothrix</taxon>
    </lineage>
</organism>
<keyword evidence="2" id="KW-1185">Reference proteome</keyword>
<evidence type="ECO:0000313" key="1">
    <source>
        <dbReference type="EMBL" id="PWQ95014.1"/>
    </source>
</evidence>
<dbReference type="CDD" id="cd01427">
    <property type="entry name" value="HAD_like"/>
    <property type="match status" value="1"/>
</dbReference>
<comment type="caution">
    <text evidence="1">The sequence shown here is derived from an EMBL/GenBank/DDBJ whole genome shotgun (WGS) entry which is preliminary data.</text>
</comment>
<sequence>MIKQQILELFSSRCQQLYLQADITPSFLEFIQNPQRKKYIASGSAQEELREVFKIRKLDQYFDGIYASPSTKSENIKHILNLENSKNAIMFGYAISDLEASLDNQINFIAYRPYSNVPDKLATESQMKGFSVIDQWTELV</sequence>
<dbReference type="RefSeq" id="WP_109824036.1">
    <property type="nucleotide sequence ID" value="NZ_QGKL01000037.1"/>
</dbReference>
<dbReference type="OrthoDB" id="9776368at2"/>
<dbReference type="Gene3D" id="3.40.50.1000">
    <property type="entry name" value="HAD superfamily/HAD-like"/>
    <property type="match status" value="1"/>
</dbReference>
<dbReference type="Proteomes" id="UP000245506">
    <property type="component" value="Unassembled WGS sequence"/>
</dbReference>
<gene>
    <name evidence="1" type="ORF">DKT75_13860</name>
</gene>
<dbReference type="EMBL" id="QGKL01000037">
    <property type="protein sequence ID" value="PWQ95014.1"/>
    <property type="molecule type" value="Genomic_DNA"/>
</dbReference>
<accession>A0A317C8U2</accession>
<dbReference type="SUPFAM" id="SSF56784">
    <property type="entry name" value="HAD-like"/>
    <property type="match status" value="1"/>
</dbReference>
<evidence type="ECO:0000313" key="2">
    <source>
        <dbReference type="Proteomes" id="UP000245506"/>
    </source>
</evidence>
<reference evidence="1 2" key="1">
    <citation type="submission" date="2018-05" db="EMBL/GenBank/DDBJ databases">
        <title>Leucothrix arctica sp. nov., isolated from Arctic seawater.</title>
        <authorList>
            <person name="Choi A."/>
            <person name="Baek K."/>
        </authorList>
    </citation>
    <scope>NUCLEOTIDE SEQUENCE [LARGE SCALE GENOMIC DNA]</scope>
    <source>
        <strain evidence="1 2">IMCC9719</strain>
    </source>
</reference>
<dbReference type="AlphaFoldDB" id="A0A317C8U2"/>
<dbReference type="InterPro" id="IPR036412">
    <property type="entry name" value="HAD-like_sf"/>
</dbReference>
<name>A0A317C8U2_9GAMM</name>